<dbReference type="SUPFAM" id="SSF54523">
    <property type="entry name" value="Pili subunits"/>
    <property type="match status" value="1"/>
</dbReference>
<evidence type="ECO:0000256" key="1">
    <source>
        <dbReference type="SAM" id="Phobius"/>
    </source>
</evidence>
<accession>A0A840BPW0</accession>
<organism evidence="2 3">
    <name type="scientific">Chelatococcus caeni</name>
    <dbReference type="NCBI Taxonomy" id="1348468"/>
    <lineage>
        <taxon>Bacteria</taxon>
        <taxon>Pseudomonadati</taxon>
        <taxon>Pseudomonadota</taxon>
        <taxon>Alphaproteobacteria</taxon>
        <taxon>Hyphomicrobiales</taxon>
        <taxon>Chelatococcaceae</taxon>
        <taxon>Chelatococcus</taxon>
    </lineage>
</organism>
<dbReference type="AlphaFoldDB" id="A0A840BPW0"/>
<dbReference type="InterPro" id="IPR045584">
    <property type="entry name" value="Pilin-like"/>
</dbReference>
<keyword evidence="1" id="KW-1133">Transmembrane helix</keyword>
<evidence type="ECO:0000313" key="3">
    <source>
        <dbReference type="Proteomes" id="UP000577362"/>
    </source>
</evidence>
<dbReference type="EMBL" id="JACIEN010000001">
    <property type="protein sequence ID" value="MBB4015030.1"/>
    <property type="molecule type" value="Genomic_DNA"/>
</dbReference>
<comment type="caution">
    <text evidence="2">The sequence shown here is derived from an EMBL/GenBank/DDBJ whole genome shotgun (WGS) entry which is preliminary data.</text>
</comment>
<sequence length="338" mass="37796">MLNHINSENNQDAVIMAIKISTSHPQLKHGFTLPEVILIVAVMAIMTTMAFPDIVSFFRRQSIEQERLALREIQKAMYAYANDNLVLPDANNWYEELAAYTNLSPQGILKDSWNQDRVYTVASHAKVYREGTVEFFYATVVSGGEGRQIETAEWNDLDGYVSFQAAGDDIAIRFTDQEMKQKRYDETITRMERIIAALDRYAQAQYNNAVLSNEVNYDTKVFYPPSNVDVVPANGYGASVVADTNAIVGGTVNGGDVDSMKGLMRLLGLPEDHCCSALSPASEPEAFHYAANPQRQEIQWSEREEGGRRIRYISSVRCLGGSNMPPFVPPKISLSRLC</sequence>
<dbReference type="Proteomes" id="UP000577362">
    <property type="component" value="Unassembled WGS sequence"/>
</dbReference>
<keyword evidence="1" id="KW-0812">Transmembrane</keyword>
<feature type="transmembrane region" description="Helical" evidence="1">
    <location>
        <begin position="36"/>
        <end position="58"/>
    </location>
</feature>
<evidence type="ECO:0000313" key="2">
    <source>
        <dbReference type="EMBL" id="MBB4015030.1"/>
    </source>
</evidence>
<name>A0A840BPW0_9HYPH</name>
<dbReference type="InterPro" id="IPR012902">
    <property type="entry name" value="N_methyl_site"/>
</dbReference>
<reference evidence="2 3" key="1">
    <citation type="submission" date="2020-08" db="EMBL/GenBank/DDBJ databases">
        <title>Genomic Encyclopedia of Type Strains, Phase IV (KMG-IV): sequencing the most valuable type-strain genomes for metagenomic binning, comparative biology and taxonomic classification.</title>
        <authorList>
            <person name="Goeker M."/>
        </authorList>
    </citation>
    <scope>NUCLEOTIDE SEQUENCE [LARGE SCALE GENOMIC DNA]</scope>
    <source>
        <strain evidence="2 3">DSM 103737</strain>
    </source>
</reference>
<dbReference type="PROSITE" id="PS00409">
    <property type="entry name" value="PROKAR_NTER_METHYL"/>
    <property type="match status" value="1"/>
</dbReference>
<dbReference type="Gene3D" id="3.30.700.10">
    <property type="entry name" value="Glycoprotein, Type 4 Pilin"/>
    <property type="match status" value="1"/>
</dbReference>
<keyword evidence="3" id="KW-1185">Reference proteome</keyword>
<keyword evidence="1" id="KW-0472">Membrane</keyword>
<protein>
    <submittedName>
        <fullName evidence="2">Type II secretory pathway pseudopilin PulG</fullName>
    </submittedName>
</protein>
<gene>
    <name evidence="2" type="ORF">GGR16_000036</name>
</gene>
<dbReference type="RefSeq" id="WP_183315332.1">
    <property type="nucleotide sequence ID" value="NZ_JACIEN010000001.1"/>
</dbReference>
<proteinExistence type="predicted"/>